<evidence type="ECO:0000256" key="1">
    <source>
        <dbReference type="ARBA" id="ARBA00009636"/>
    </source>
</evidence>
<evidence type="ECO:0000256" key="7">
    <source>
        <dbReference type="ARBA" id="ARBA00049117"/>
    </source>
</evidence>
<keyword evidence="2" id="KW-0963">Cytoplasm</keyword>
<accession>X6NTZ5</accession>
<reference evidence="9 10" key="1">
    <citation type="journal article" date="2013" name="Curr. Biol.">
        <title>The Genome of the Foraminiferan Reticulomyxa filosa.</title>
        <authorList>
            <person name="Glockner G."/>
            <person name="Hulsmann N."/>
            <person name="Schleicher M."/>
            <person name="Noegel A.A."/>
            <person name="Eichinger L."/>
            <person name="Gallinger C."/>
            <person name="Pawlowski J."/>
            <person name="Sierra R."/>
            <person name="Euteneuer U."/>
            <person name="Pillet L."/>
            <person name="Moustafa A."/>
            <person name="Platzer M."/>
            <person name="Groth M."/>
            <person name="Szafranski K."/>
            <person name="Schliwa M."/>
        </authorList>
    </citation>
    <scope>NUCLEOTIDE SEQUENCE [LARGE SCALE GENOMIC DNA]</scope>
</reference>
<dbReference type="GO" id="GO:0005874">
    <property type="term" value="C:microtubule"/>
    <property type="evidence" value="ECO:0007669"/>
    <property type="project" value="UniProtKB-KW"/>
</dbReference>
<dbReference type="InterPro" id="IPR018316">
    <property type="entry name" value="Tubulin/FtsZ_2-layer-sand-dom"/>
</dbReference>
<feature type="domain" description="Tubulin/FtsZ 2-layer sandwich" evidence="8">
    <location>
        <begin position="2"/>
        <end position="121"/>
    </location>
</feature>
<dbReference type="InterPro" id="IPR008280">
    <property type="entry name" value="Tub_FtsZ_C"/>
</dbReference>
<evidence type="ECO:0000256" key="6">
    <source>
        <dbReference type="ARBA" id="ARBA00023134"/>
    </source>
</evidence>
<dbReference type="Proteomes" id="UP000023152">
    <property type="component" value="Unassembled WGS sequence"/>
</dbReference>
<dbReference type="InterPro" id="IPR037103">
    <property type="entry name" value="Tubulin/FtsZ-like_C"/>
</dbReference>
<dbReference type="PANTHER" id="PTHR11588">
    <property type="entry name" value="TUBULIN"/>
    <property type="match status" value="1"/>
</dbReference>
<dbReference type="GO" id="GO:0005200">
    <property type="term" value="F:structural constituent of cytoskeleton"/>
    <property type="evidence" value="ECO:0007669"/>
    <property type="project" value="InterPro"/>
</dbReference>
<dbReference type="InterPro" id="IPR000217">
    <property type="entry name" value="Tubulin"/>
</dbReference>
<dbReference type="Pfam" id="PF03953">
    <property type="entry name" value="Tubulin_C"/>
    <property type="match status" value="1"/>
</dbReference>
<dbReference type="Gene3D" id="3.30.1330.20">
    <property type="entry name" value="Tubulin/FtsZ, C-terminal domain"/>
    <property type="match status" value="1"/>
</dbReference>
<proteinExistence type="inferred from homology"/>
<dbReference type="GO" id="GO:0005525">
    <property type="term" value="F:GTP binding"/>
    <property type="evidence" value="ECO:0007669"/>
    <property type="project" value="UniProtKB-KW"/>
</dbReference>
<keyword evidence="4" id="KW-0547">Nucleotide-binding</keyword>
<dbReference type="EMBL" id="ASPP01006087">
    <property type="protein sequence ID" value="ETO29393.1"/>
    <property type="molecule type" value="Genomic_DNA"/>
</dbReference>
<dbReference type="AlphaFoldDB" id="X6NTZ5"/>
<organism evidence="9 10">
    <name type="scientific">Reticulomyxa filosa</name>
    <dbReference type="NCBI Taxonomy" id="46433"/>
    <lineage>
        <taxon>Eukaryota</taxon>
        <taxon>Sar</taxon>
        <taxon>Rhizaria</taxon>
        <taxon>Retaria</taxon>
        <taxon>Foraminifera</taxon>
        <taxon>Monothalamids</taxon>
        <taxon>Reticulomyxidae</taxon>
        <taxon>Reticulomyxa</taxon>
    </lineage>
</organism>
<evidence type="ECO:0000256" key="3">
    <source>
        <dbReference type="ARBA" id="ARBA00022701"/>
    </source>
</evidence>
<comment type="similarity">
    <text evidence="1">Belongs to the tubulin family.</text>
</comment>
<keyword evidence="3" id="KW-0493">Microtubule</keyword>
<gene>
    <name evidence="9" type="ORF">RFI_07726</name>
</gene>
<keyword evidence="6" id="KW-0342">GTP-binding</keyword>
<protein>
    <submittedName>
        <fullName evidence="9">TubA</fullName>
    </submittedName>
</protein>
<evidence type="ECO:0000259" key="8">
    <source>
        <dbReference type="Pfam" id="PF03953"/>
    </source>
</evidence>
<evidence type="ECO:0000313" key="9">
    <source>
        <dbReference type="EMBL" id="ETO29393.1"/>
    </source>
</evidence>
<keyword evidence="10" id="KW-1185">Reference proteome</keyword>
<evidence type="ECO:0000256" key="5">
    <source>
        <dbReference type="ARBA" id="ARBA00022801"/>
    </source>
</evidence>
<name>X6NTZ5_RETFI</name>
<keyword evidence="5" id="KW-0378">Hydrolase</keyword>
<dbReference type="InterPro" id="IPR002452">
    <property type="entry name" value="Alpha_tubulin"/>
</dbReference>
<dbReference type="SUPFAM" id="SSF55307">
    <property type="entry name" value="Tubulin C-terminal domain-like"/>
    <property type="match status" value="1"/>
</dbReference>
<dbReference type="GO" id="GO:0016787">
    <property type="term" value="F:hydrolase activity"/>
    <property type="evidence" value="ECO:0007669"/>
    <property type="project" value="UniProtKB-KW"/>
</dbReference>
<sequence length="147" mass="16655">MSPIVGKNSVETASTDVQKITDDCFKPHHWFVKFTDFDPEHDKYMAVSLNYRGNVRAKDASATVQWLKKSGKIALVEWCPTGFKIGLNEIPAAVLEEDDIGAFSMNTVMIANNTGISRVFSVRISRKYDLLYSQRAFVHWYMICLGL</sequence>
<evidence type="ECO:0000313" key="10">
    <source>
        <dbReference type="Proteomes" id="UP000023152"/>
    </source>
</evidence>
<comment type="caution">
    <text evidence="9">The sequence shown here is derived from an EMBL/GenBank/DDBJ whole genome shotgun (WGS) entry which is preliminary data.</text>
</comment>
<dbReference type="PRINTS" id="PR01162">
    <property type="entry name" value="ALPHATUBULIN"/>
</dbReference>
<evidence type="ECO:0000256" key="2">
    <source>
        <dbReference type="ARBA" id="ARBA00022490"/>
    </source>
</evidence>
<dbReference type="OrthoDB" id="6073114at2759"/>
<comment type="catalytic activity">
    <reaction evidence="7">
        <text>GTP + H2O = GDP + phosphate + H(+)</text>
        <dbReference type="Rhea" id="RHEA:19669"/>
        <dbReference type="ChEBI" id="CHEBI:15377"/>
        <dbReference type="ChEBI" id="CHEBI:15378"/>
        <dbReference type="ChEBI" id="CHEBI:37565"/>
        <dbReference type="ChEBI" id="CHEBI:43474"/>
        <dbReference type="ChEBI" id="CHEBI:58189"/>
    </reaction>
    <physiologicalReaction direction="left-to-right" evidence="7">
        <dbReference type="Rhea" id="RHEA:19670"/>
    </physiologicalReaction>
</comment>
<dbReference type="Gene3D" id="1.10.287.600">
    <property type="entry name" value="Helix hairpin bin"/>
    <property type="match status" value="1"/>
</dbReference>
<dbReference type="InterPro" id="IPR023123">
    <property type="entry name" value="Tubulin_C"/>
</dbReference>
<evidence type="ECO:0000256" key="4">
    <source>
        <dbReference type="ARBA" id="ARBA00022741"/>
    </source>
</evidence>
<dbReference type="GO" id="GO:0007017">
    <property type="term" value="P:microtubule-based process"/>
    <property type="evidence" value="ECO:0007669"/>
    <property type="project" value="InterPro"/>
</dbReference>